<accession>A0A6F8YE06</accession>
<organism evidence="3 4">
    <name type="scientific">Phytohabitans suffuscus</name>
    <dbReference type="NCBI Taxonomy" id="624315"/>
    <lineage>
        <taxon>Bacteria</taxon>
        <taxon>Bacillati</taxon>
        <taxon>Actinomycetota</taxon>
        <taxon>Actinomycetes</taxon>
        <taxon>Micromonosporales</taxon>
        <taxon>Micromonosporaceae</taxon>
    </lineage>
</organism>
<protein>
    <submittedName>
        <fullName evidence="3">Uncharacterized protein</fullName>
    </submittedName>
</protein>
<feature type="compositionally biased region" description="Basic and acidic residues" evidence="1">
    <location>
        <begin position="89"/>
        <end position="98"/>
    </location>
</feature>
<feature type="compositionally biased region" description="Low complexity" evidence="1">
    <location>
        <begin position="72"/>
        <end position="88"/>
    </location>
</feature>
<keyword evidence="4" id="KW-1185">Reference proteome</keyword>
<evidence type="ECO:0000313" key="3">
    <source>
        <dbReference type="EMBL" id="BCB84249.1"/>
    </source>
</evidence>
<dbReference type="KEGG" id="psuu:Psuf_015620"/>
<proteinExistence type="predicted"/>
<feature type="chain" id="PRO_5026097051" evidence="2">
    <location>
        <begin position="37"/>
        <end position="109"/>
    </location>
</feature>
<gene>
    <name evidence="3" type="ORF">Psuf_015620</name>
</gene>
<dbReference type="EMBL" id="AP022871">
    <property type="protein sequence ID" value="BCB84249.1"/>
    <property type="molecule type" value="Genomic_DNA"/>
</dbReference>
<dbReference type="RefSeq" id="WP_173155349.1">
    <property type="nucleotide sequence ID" value="NZ_AP022871.1"/>
</dbReference>
<evidence type="ECO:0000256" key="1">
    <source>
        <dbReference type="SAM" id="MobiDB-lite"/>
    </source>
</evidence>
<feature type="region of interest" description="Disordered" evidence="1">
    <location>
        <begin position="72"/>
        <end position="109"/>
    </location>
</feature>
<sequence>MSDAAPARRERGRLRGRLAVGLAFLAVLAVPGSAHAAPPPDVSTPVSACVEAGVSTEIDAVAVAEALTAPVPVAAEPRAAQAPVPAERVTAESADRSARGQRAPPQPAR</sequence>
<evidence type="ECO:0000256" key="2">
    <source>
        <dbReference type="SAM" id="SignalP"/>
    </source>
</evidence>
<name>A0A6F8YE06_9ACTN</name>
<dbReference type="AlphaFoldDB" id="A0A6F8YE06"/>
<keyword evidence="2" id="KW-0732">Signal</keyword>
<reference evidence="3 4" key="2">
    <citation type="submission" date="2020-03" db="EMBL/GenBank/DDBJ databases">
        <authorList>
            <person name="Ichikawa N."/>
            <person name="Kimura A."/>
            <person name="Kitahashi Y."/>
            <person name="Uohara A."/>
        </authorList>
    </citation>
    <scope>NUCLEOTIDE SEQUENCE [LARGE SCALE GENOMIC DNA]</scope>
    <source>
        <strain evidence="3 4">NBRC 105367</strain>
    </source>
</reference>
<evidence type="ECO:0000313" key="4">
    <source>
        <dbReference type="Proteomes" id="UP000503011"/>
    </source>
</evidence>
<dbReference type="Proteomes" id="UP000503011">
    <property type="component" value="Chromosome"/>
</dbReference>
<feature type="signal peptide" evidence="2">
    <location>
        <begin position="1"/>
        <end position="36"/>
    </location>
</feature>
<reference evidence="3 4" key="1">
    <citation type="submission" date="2020-03" db="EMBL/GenBank/DDBJ databases">
        <title>Whole genome shotgun sequence of Phytohabitans suffuscus NBRC 105367.</title>
        <authorList>
            <person name="Komaki H."/>
            <person name="Tamura T."/>
        </authorList>
    </citation>
    <scope>NUCLEOTIDE SEQUENCE [LARGE SCALE GENOMIC DNA]</scope>
    <source>
        <strain evidence="3 4">NBRC 105367</strain>
    </source>
</reference>